<gene>
    <name evidence="17" type="ORF">YH66_11115</name>
</gene>
<feature type="transmembrane region" description="Helical" evidence="14">
    <location>
        <begin position="168"/>
        <end position="185"/>
    </location>
</feature>
<comment type="function">
    <text evidence="11">ABC transporter involved in fatty acid import. Transmembrane domains (TMD) form a pore in the membrane and the ATP-binding domain (NBD) is responsible for energy generation.</text>
</comment>
<sequence length="621" mass="67777">MRLLGRILKTTSALWPYYLGIIVVSIVIAALSLLSPFILREATDSIVSAVTGSNTVDAVTRTIIFLALALFVASLLNTVMTNIGGYIGDVMASRMRQILATRYYAKLLALPQKYFDNQVTGTIIARLDRSINGITQFMQSFSNNFFPMLITMVAVLIISAIYYWPLAILLAMLFPIYMWLTALTSKRWQKYEGEKNHEIDVANGRFAEVVGQVKVVKSFVAETRELADFGGRYGKTVAITRPQSGWWHRMDTLRGAALNIIFLAIHLLIFYRTLHGHFTIGDMVMLIQLVTMAQQPVYMMSYIVDSAQRAIAGSRDYFEVMAQQVEPTANKELVDATLASDTPRISVGTPAALPAGEPAMEFKNVTFAYEEGKPVISDVSITARHGERIALVGESGGGKSTLVNLLLGLYKPNSGSLAVCGVDVKDLTSEELRASVGVVFQDASLFSGSIAENIAYGRPGATREEIIEVAKKANAHEFISAFPEGYETVVGERGLKLSGGQKQRVSVARAMLKDAPLLVLDEATSALDTKSEQAVQAGLEQLMENRTTLMIAHRLSTIAGVDTIVTIQNGRVEEVGSPTELAVSGGIYSELLRLTNSTAEADRERLRAFGFTGDAPAEEED</sequence>
<dbReference type="GO" id="GO:0016887">
    <property type="term" value="F:ATP hydrolysis activity"/>
    <property type="evidence" value="ECO:0007669"/>
    <property type="project" value="InterPro"/>
</dbReference>
<evidence type="ECO:0000256" key="4">
    <source>
        <dbReference type="ARBA" id="ARBA00022692"/>
    </source>
</evidence>
<name>A0A0F6Z7C8_9CORY</name>
<dbReference type="PATRIC" id="fig|92706.3.peg.2331"/>
<accession>A0A0F6Z7C8</accession>
<protein>
    <recommendedName>
        <fullName evidence="13">Fatty acid ABC transporter ATP-binding/permease protein</fullName>
    </recommendedName>
</protein>
<comment type="subcellular location">
    <subcellularLocation>
        <location evidence="1">Cell inner membrane</location>
        <topology evidence="1">Multi-pass membrane protein</topology>
    </subcellularLocation>
</comment>
<keyword evidence="5" id="KW-0547">Nucleotide-binding</keyword>
<dbReference type="InterPro" id="IPR003439">
    <property type="entry name" value="ABC_transporter-like_ATP-bd"/>
</dbReference>
<evidence type="ECO:0000256" key="3">
    <source>
        <dbReference type="ARBA" id="ARBA00022519"/>
    </source>
</evidence>
<dbReference type="PROSITE" id="PS50893">
    <property type="entry name" value="ABC_TRANSPORTER_2"/>
    <property type="match status" value="1"/>
</dbReference>
<evidence type="ECO:0000256" key="6">
    <source>
        <dbReference type="ARBA" id="ARBA00022840"/>
    </source>
</evidence>
<dbReference type="Gene3D" id="1.20.1560.10">
    <property type="entry name" value="ABC transporter type 1, transmembrane domain"/>
    <property type="match status" value="1"/>
</dbReference>
<evidence type="ECO:0000256" key="14">
    <source>
        <dbReference type="SAM" id="Phobius"/>
    </source>
</evidence>
<keyword evidence="4 14" id="KW-0812">Transmembrane</keyword>
<feature type="transmembrane region" description="Helical" evidence="14">
    <location>
        <begin position="256"/>
        <end position="274"/>
    </location>
</feature>
<evidence type="ECO:0000256" key="9">
    <source>
        <dbReference type="ARBA" id="ARBA00023136"/>
    </source>
</evidence>
<dbReference type="PANTHER" id="PTHR24221:SF654">
    <property type="entry name" value="ATP-BINDING CASSETTE SUB-FAMILY B MEMBER 6"/>
    <property type="match status" value="1"/>
</dbReference>
<evidence type="ECO:0000313" key="18">
    <source>
        <dbReference type="Proteomes" id="UP000034037"/>
    </source>
</evidence>
<evidence type="ECO:0000256" key="2">
    <source>
        <dbReference type="ARBA" id="ARBA00022448"/>
    </source>
</evidence>
<dbReference type="HOGENOM" id="CLU_000604_84_3_11"/>
<dbReference type="GO" id="GO:0005524">
    <property type="term" value="F:ATP binding"/>
    <property type="evidence" value="ECO:0007669"/>
    <property type="project" value="UniProtKB-KW"/>
</dbReference>
<dbReference type="Pfam" id="PF00664">
    <property type="entry name" value="ABC_membrane"/>
    <property type="match status" value="1"/>
</dbReference>
<dbReference type="PROSITE" id="PS00211">
    <property type="entry name" value="ABC_TRANSPORTER_1"/>
    <property type="match status" value="1"/>
</dbReference>
<keyword evidence="7" id="KW-1278">Translocase</keyword>
<dbReference type="FunFam" id="3.40.50.300:FF:000287">
    <property type="entry name" value="Multidrug ABC transporter ATP-binding protein"/>
    <property type="match status" value="1"/>
</dbReference>
<proteinExistence type="inferred from homology"/>
<dbReference type="InterPro" id="IPR003593">
    <property type="entry name" value="AAA+_ATPase"/>
</dbReference>
<evidence type="ECO:0000259" key="15">
    <source>
        <dbReference type="PROSITE" id="PS50893"/>
    </source>
</evidence>
<keyword evidence="3" id="KW-1003">Cell membrane</keyword>
<feature type="domain" description="ABC transporter" evidence="15">
    <location>
        <begin position="360"/>
        <end position="594"/>
    </location>
</feature>
<reference evidence="17 18" key="1">
    <citation type="submission" date="2015-04" db="EMBL/GenBank/DDBJ databases">
        <title>Complete Genome Sequence of Brevibacterium flavum ATCC 15168.</title>
        <authorList>
            <person name="Ahn J."/>
            <person name="Park G."/>
            <person name="Jeon W."/>
            <person name="Jang Y."/>
            <person name="Jang M."/>
            <person name="Lee H."/>
            <person name="Lee H."/>
        </authorList>
    </citation>
    <scope>NUCLEOTIDE SEQUENCE [LARGE SCALE GENOMIC DNA]</scope>
    <source>
        <strain evidence="17 18">ATCC 15168</strain>
    </source>
</reference>
<keyword evidence="18" id="KW-1185">Reference proteome</keyword>
<dbReference type="GO" id="GO:0034040">
    <property type="term" value="F:ATPase-coupled lipid transmembrane transporter activity"/>
    <property type="evidence" value="ECO:0007669"/>
    <property type="project" value="TreeGrafter"/>
</dbReference>
<keyword evidence="9 14" id="KW-0472">Membrane</keyword>
<dbReference type="InterPro" id="IPR011527">
    <property type="entry name" value="ABC1_TM_dom"/>
</dbReference>
<dbReference type="GO" id="GO:0140359">
    <property type="term" value="F:ABC-type transporter activity"/>
    <property type="evidence" value="ECO:0007669"/>
    <property type="project" value="InterPro"/>
</dbReference>
<feature type="transmembrane region" description="Helical" evidence="14">
    <location>
        <begin position="145"/>
        <end position="162"/>
    </location>
</feature>
<dbReference type="SMART" id="SM00382">
    <property type="entry name" value="AAA"/>
    <property type="match status" value="1"/>
</dbReference>
<dbReference type="GO" id="GO:0005886">
    <property type="term" value="C:plasma membrane"/>
    <property type="evidence" value="ECO:0007669"/>
    <property type="project" value="UniProtKB-SubCell"/>
</dbReference>
<evidence type="ECO:0000256" key="5">
    <source>
        <dbReference type="ARBA" id="ARBA00022741"/>
    </source>
</evidence>
<dbReference type="PROSITE" id="PS50929">
    <property type="entry name" value="ABC_TM1F"/>
    <property type="match status" value="1"/>
</dbReference>
<dbReference type="InterPro" id="IPR017871">
    <property type="entry name" value="ABC_transporter-like_CS"/>
</dbReference>
<dbReference type="SUPFAM" id="SSF90123">
    <property type="entry name" value="ABC transporter transmembrane region"/>
    <property type="match status" value="1"/>
</dbReference>
<comment type="similarity">
    <text evidence="10">Belongs to the ABC transporter superfamily. Siderophore-Fe(3+) uptake transporter (SIUT) (TC 3.A.1.21) family.</text>
</comment>
<feature type="transmembrane region" description="Helical" evidence="14">
    <location>
        <begin position="63"/>
        <end position="87"/>
    </location>
</feature>
<keyword evidence="2" id="KW-0813">Transport</keyword>
<evidence type="ECO:0000256" key="1">
    <source>
        <dbReference type="ARBA" id="ARBA00004429"/>
    </source>
</evidence>
<dbReference type="Proteomes" id="UP000034037">
    <property type="component" value="Chromosome"/>
</dbReference>
<dbReference type="RefSeq" id="WP_003859435.1">
    <property type="nucleotide sequence ID" value="NZ_CP011309.1"/>
</dbReference>
<dbReference type="AlphaFoldDB" id="A0A0F6Z7C8"/>
<feature type="domain" description="ABC transmembrane type-1" evidence="16">
    <location>
        <begin position="19"/>
        <end position="309"/>
    </location>
</feature>
<feature type="transmembrane region" description="Helical" evidence="14">
    <location>
        <begin position="12"/>
        <end position="34"/>
    </location>
</feature>
<dbReference type="CDD" id="cd07346">
    <property type="entry name" value="ABC_6TM_exporters"/>
    <property type="match status" value="1"/>
</dbReference>
<evidence type="ECO:0000256" key="8">
    <source>
        <dbReference type="ARBA" id="ARBA00022989"/>
    </source>
</evidence>
<organism evidence="17 18">
    <name type="scientific">[Brevibacterium] flavum</name>
    <dbReference type="NCBI Taxonomy" id="92706"/>
    <lineage>
        <taxon>Bacteria</taxon>
        <taxon>Bacillati</taxon>
        <taxon>Actinomycetota</taxon>
        <taxon>Actinomycetes</taxon>
        <taxon>Mycobacteriales</taxon>
        <taxon>Corynebacteriaceae</taxon>
        <taxon>Corynebacterium</taxon>
    </lineage>
</organism>
<keyword evidence="8 14" id="KW-1133">Transmembrane helix</keyword>
<dbReference type="EMBL" id="CP011309">
    <property type="protein sequence ID" value="AKF28062.1"/>
    <property type="molecule type" value="Genomic_DNA"/>
</dbReference>
<dbReference type="InterPro" id="IPR039421">
    <property type="entry name" value="Type_1_exporter"/>
</dbReference>
<evidence type="ECO:0000313" key="17">
    <source>
        <dbReference type="EMBL" id="AKF28062.1"/>
    </source>
</evidence>
<dbReference type="InterPro" id="IPR036640">
    <property type="entry name" value="ABC1_TM_sf"/>
</dbReference>
<evidence type="ECO:0000256" key="7">
    <source>
        <dbReference type="ARBA" id="ARBA00022967"/>
    </source>
</evidence>
<evidence type="ECO:0000256" key="10">
    <source>
        <dbReference type="ARBA" id="ARBA00023455"/>
    </source>
</evidence>
<dbReference type="Gene3D" id="3.40.50.300">
    <property type="entry name" value="P-loop containing nucleotide triphosphate hydrolases"/>
    <property type="match status" value="1"/>
</dbReference>
<dbReference type="Pfam" id="PF00005">
    <property type="entry name" value="ABC_tran"/>
    <property type="match status" value="1"/>
</dbReference>
<keyword evidence="6 17" id="KW-0067">ATP-binding</keyword>
<dbReference type="PANTHER" id="PTHR24221">
    <property type="entry name" value="ATP-BINDING CASSETTE SUB-FAMILY B"/>
    <property type="match status" value="1"/>
</dbReference>
<evidence type="ECO:0000256" key="12">
    <source>
        <dbReference type="ARBA" id="ARBA00061644"/>
    </source>
</evidence>
<keyword evidence="3" id="KW-0997">Cell inner membrane</keyword>
<comment type="similarity">
    <text evidence="12">Belongs to the ABC transporter superfamily. Lipid exporter (TC 3.A.1.106) family.</text>
</comment>
<dbReference type="SUPFAM" id="SSF52540">
    <property type="entry name" value="P-loop containing nucleoside triphosphate hydrolases"/>
    <property type="match status" value="1"/>
</dbReference>
<evidence type="ECO:0000259" key="16">
    <source>
        <dbReference type="PROSITE" id="PS50929"/>
    </source>
</evidence>
<evidence type="ECO:0000256" key="11">
    <source>
        <dbReference type="ARBA" id="ARBA00055053"/>
    </source>
</evidence>
<evidence type="ECO:0000256" key="13">
    <source>
        <dbReference type="ARBA" id="ARBA00071747"/>
    </source>
</evidence>
<dbReference type="InterPro" id="IPR027417">
    <property type="entry name" value="P-loop_NTPase"/>
</dbReference>